<evidence type="ECO:0000256" key="2">
    <source>
        <dbReference type="ARBA" id="ARBA00006333"/>
    </source>
</evidence>
<dbReference type="EC" id="4.2.3.-" evidence="4"/>
<evidence type="ECO:0000256" key="3">
    <source>
        <dbReference type="ARBA" id="ARBA00022842"/>
    </source>
</evidence>
<dbReference type="SFLD" id="SFLDS00005">
    <property type="entry name" value="Isoprenoid_Synthase_Type_I"/>
    <property type="match status" value="1"/>
</dbReference>
<organism evidence="5 6">
    <name type="scientific">Cetraspora pellucida</name>
    <dbReference type="NCBI Taxonomy" id="1433469"/>
    <lineage>
        <taxon>Eukaryota</taxon>
        <taxon>Fungi</taxon>
        <taxon>Fungi incertae sedis</taxon>
        <taxon>Mucoromycota</taxon>
        <taxon>Glomeromycotina</taxon>
        <taxon>Glomeromycetes</taxon>
        <taxon>Diversisporales</taxon>
        <taxon>Gigasporaceae</taxon>
        <taxon>Cetraspora</taxon>
    </lineage>
</organism>
<protein>
    <recommendedName>
        <fullName evidence="4">Terpene synthase</fullName>
        <ecNumber evidence="4">4.2.3.-</ecNumber>
    </recommendedName>
</protein>
<dbReference type="Proteomes" id="UP000789759">
    <property type="component" value="Unassembled WGS sequence"/>
</dbReference>
<dbReference type="Pfam" id="PF19086">
    <property type="entry name" value="Terpene_syn_C_2"/>
    <property type="match status" value="1"/>
</dbReference>
<dbReference type="EMBL" id="CAJVQA010017249">
    <property type="protein sequence ID" value="CAG8747756.1"/>
    <property type="molecule type" value="Genomic_DNA"/>
</dbReference>
<dbReference type="InterPro" id="IPR008949">
    <property type="entry name" value="Isoprenoid_synthase_dom_sf"/>
</dbReference>
<dbReference type="PANTHER" id="PTHR35201">
    <property type="entry name" value="TERPENE SYNTHASE"/>
    <property type="match status" value="1"/>
</dbReference>
<evidence type="ECO:0000256" key="1">
    <source>
        <dbReference type="ARBA" id="ARBA00001946"/>
    </source>
</evidence>
<dbReference type="OrthoDB" id="2861623at2759"/>
<proteinExistence type="inferred from homology"/>
<dbReference type="GO" id="GO:0046872">
    <property type="term" value="F:metal ion binding"/>
    <property type="evidence" value="ECO:0007669"/>
    <property type="project" value="UniProtKB-KW"/>
</dbReference>
<sequence>MAAFETLGKLIQDLKLKHLFKKRIFKKKSKKNFYQINPKEKFEIPKSFECDFPLRSNNADYDSEVEKHSFEWAIKFGLMSEEKVIKRIKSAKYSLFGCYVFPTAPFDRLCLGTDFMFWLFFLDDQVDDKLDLSGEPEKLKKALDGLLLVINSDHFPDSNKYPIAVSLWDLWSRMKCITGKVWQQRFRTSLANYFNAYYIHAQNCVSKKVHNSVDDYVELRRYTGAAEVSFNLVEITRNLELSDDVYSDPKFQCVFNYCNDHACFVNDIYSLRKELLVNGTDNLIVVLKNLNNYSLQEAVNDAAKLSNLRVTQIQENISKLPDFGPEMNKAVNSYFEGVKDFLSGSFYWHQITPRYAVEDKKQMESYLELILAP</sequence>
<keyword evidence="3 4" id="KW-0460">Magnesium</keyword>
<gene>
    <name evidence="5" type="ORF">CPELLU_LOCUS14502</name>
</gene>
<dbReference type="Gene3D" id="1.10.600.10">
    <property type="entry name" value="Farnesyl Diphosphate Synthase"/>
    <property type="match status" value="1"/>
</dbReference>
<evidence type="ECO:0000313" key="5">
    <source>
        <dbReference type="EMBL" id="CAG8747756.1"/>
    </source>
</evidence>
<comment type="cofactor">
    <cofactor evidence="1 4">
        <name>Mg(2+)</name>
        <dbReference type="ChEBI" id="CHEBI:18420"/>
    </cofactor>
</comment>
<dbReference type="InterPro" id="IPR034686">
    <property type="entry name" value="Terpene_cyclase-like_2"/>
</dbReference>
<dbReference type="SFLD" id="SFLDG01020">
    <property type="entry name" value="Terpene_Cyclase_Like_2"/>
    <property type="match status" value="1"/>
</dbReference>
<accession>A0A9N9NL16</accession>
<dbReference type="GO" id="GO:0010333">
    <property type="term" value="F:terpene synthase activity"/>
    <property type="evidence" value="ECO:0007669"/>
    <property type="project" value="InterPro"/>
</dbReference>
<comment type="similarity">
    <text evidence="2 4">Belongs to the terpene synthase family.</text>
</comment>
<comment type="caution">
    <text evidence="5">The sequence shown here is derived from an EMBL/GenBank/DDBJ whole genome shotgun (WGS) entry which is preliminary data.</text>
</comment>
<dbReference type="PANTHER" id="PTHR35201:SF4">
    <property type="entry name" value="BETA-PINACENE SYNTHASE-RELATED"/>
    <property type="match status" value="1"/>
</dbReference>
<keyword evidence="4" id="KW-0479">Metal-binding</keyword>
<evidence type="ECO:0000313" key="6">
    <source>
        <dbReference type="Proteomes" id="UP000789759"/>
    </source>
</evidence>
<dbReference type="GO" id="GO:0008299">
    <property type="term" value="P:isoprenoid biosynthetic process"/>
    <property type="evidence" value="ECO:0007669"/>
    <property type="project" value="UniProtKB-ARBA"/>
</dbReference>
<keyword evidence="6" id="KW-1185">Reference proteome</keyword>
<keyword evidence="4" id="KW-0456">Lyase</keyword>
<dbReference type="SUPFAM" id="SSF48576">
    <property type="entry name" value="Terpenoid synthases"/>
    <property type="match status" value="1"/>
</dbReference>
<dbReference type="AlphaFoldDB" id="A0A9N9NL16"/>
<name>A0A9N9NL16_9GLOM</name>
<reference evidence="5" key="1">
    <citation type="submission" date="2021-06" db="EMBL/GenBank/DDBJ databases">
        <authorList>
            <person name="Kallberg Y."/>
            <person name="Tangrot J."/>
            <person name="Rosling A."/>
        </authorList>
    </citation>
    <scope>NUCLEOTIDE SEQUENCE</scope>
    <source>
        <strain evidence="5">FL966</strain>
    </source>
</reference>
<evidence type="ECO:0000256" key="4">
    <source>
        <dbReference type="RuleBase" id="RU366034"/>
    </source>
</evidence>